<feature type="signal peptide" evidence="1">
    <location>
        <begin position="1"/>
        <end position="36"/>
    </location>
</feature>
<reference evidence="2" key="1">
    <citation type="submission" date="2021-02" db="EMBL/GenBank/DDBJ databases">
        <title>Infant gut strain persistence is associated with maternal origin, phylogeny, and functional potential including surface adhesion and iron acquisition.</title>
        <authorList>
            <person name="Lou Y.C."/>
        </authorList>
    </citation>
    <scope>NUCLEOTIDE SEQUENCE</scope>
    <source>
        <strain evidence="2">L2_039_000G1_dasL2_039_000G1_concoct_11</strain>
    </source>
</reference>
<feature type="non-terminal residue" evidence="2">
    <location>
        <position position="207"/>
    </location>
</feature>
<name>A0A943YWH0_9ACTN</name>
<proteinExistence type="predicted"/>
<dbReference type="Proteomes" id="UP000727506">
    <property type="component" value="Unassembled WGS sequence"/>
</dbReference>
<organism evidence="2 3">
    <name type="scientific">Slackia piriformis</name>
    <dbReference type="NCBI Taxonomy" id="626934"/>
    <lineage>
        <taxon>Bacteria</taxon>
        <taxon>Bacillati</taxon>
        <taxon>Actinomycetota</taxon>
        <taxon>Coriobacteriia</taxon>
        <taxon>Eggerthellales</taxon>
        <taxon>Eggerthellaceae</taxon>
        <taxon>Slackia</taxon>
    </lineage>
</organism>
<evidence type="ECO:0000313" key="2">
    <source>
        <dbReference type="EMBL" id="MBS6941835.1"/>
    </source>
</evidence>
<protein>
    <submittedName>
        <fullName evidence="2">Carboxypeptidase regulatory-like domain-containing protein</fullName>
    </submittedName>
</protein>
<comment type="caution">
    <text evidence="2">The sequence shown here is derived from an EMBL/GenBank/DDBJ whole genome shotgun (WGS) entry which is preliminary data.</text>
</comment>
<sequence>MEKKQTMARRCASLGLFALFALIVALGLFGGRTAYAADGADEAGDGDAATGTTHISWSVVDSFSGNTLENAKITITAASNGAETVLETADLQSSTIALLNGDSYTVKTERANYTTHTETIAVSKDGTPTYASKPGKTDTDYKAALVSAERRKVTYKAVFEKGPAPKHIDFMLYSVYDPQKIREYAVLNAESNWAHLFDLPQYVNGSS</sequence>
<evidence type="ECO:0000313" key="3">
    <source>
        <dbReference type="Proteomes" id="UP000727506"/>
    </source>
</evidence>
<dbReference type="GO" id="GO:0004180">
    <property type="term" value="F:carboxypeptidase activity"/>
    <property type="evidence" value="ECO:0007669"/>
    <property type="project" value="UniProtKB-KW"/>
</dbReference>
<keyword evidence="1" id="KW-0732">Signal</keyword>
<gene>
    <name evidence="2" type="ORF">KH142_10320</name>
</gene>
<accession>A0A943YWH0</accession>
<keyword evidence="2" id="KW-0645">Protease</keyword>
<dbReference type="EMBL" id="JAGZSV010000341">
    <property type="protein sequence ID" value="MBS6941835.1"/>
    <property type="molecule type" value="Genomic_DNA"/>
</dbReference>
<keyword evidence="2" id="KW-0121">Carboxypeptidase</keyword>
<dbReference type="Gene3D" id="2.60.40.1120">
    <property type="entry name" value="Carboxypeptidase-like, regulatory domain"/>
    <property type="match status" value="1"/>
</dbReference>
<dbReference type="AlphaFoldDB" id="A0A943YWH0"/>
<keyword evidence="2" id="KW-0378">Hydrolase</keyword>
<evidence type="ECO:0000256" key="1">
    <source>
        <dbReference type="SAM" id="SignalP"/>
    </source>
</evidence>
<feature type="chain" id="PRO_5037302704" evidence="1">
    <location>
        <begin position="37"/>
        <end position="207"/>
    </location>
</feature>